<dbReference type="SUPFAM" id="SSF51649">
    <property type="entry name" value="RuBisCo, C-terminal domain"/>
    <property type="match status" value="1"/>
</dbReference>
<evidence type="ECO:0000256" key="1">
    <source>
        <dbReference type="ARBA" id="ARBA00022842"/>
    </source>
</evidence>
<evidence type="ECO:0000313" key="4">
    <source>
        <dbReference type="Proteomes" id="UP000607397"/>
    </source>
</evidence>
<dbReference type="PANTHER" id="PTHR42704">
    <property type="entry name" value="RIBULOSE BISPHOSPHATE CARBOXYLASE"/>
    <property type="match status" value="1"/>
</dbReference>
<evidence type="ECO:0000259" key="2">
    <source>
        <dbReference type="Pfam" id="PF00016"/>
    </source>
</evidence>
<dbReference type="Gene3D" id="3.20.20.110">
    <property type="entry name" value="Ribulose bisphosphate carboxylase, large subunit, C-terminal domain"/>
    <property type="match status" value="1"/>
</dbReference>
<dbReference type="SFLD" id="SFLDS00014">
    <property type="entry name" value="RuBisCO"/>
    <property type="match status" value="1"/>
</dbReference>
<dbReference type="RefSeq" id="WP_161823715.1">
    <property type="nucleotide sequence ID" value="NZ_WVIC01000002.1"/>
</dbReference>
<dbReference type="GO" id="GO:0015977">
    <property type="term" value="P:carbon fixation"/>
    <property type="evidence" value="ECO:0007669"/>
    <property type="project" value="InterPro"/>
</dbReference>
<proteinExistence type="predicted"/>
<protein>
    <submittedName>
        <fullName evidence="3">2,3-diketo-5-methylthiopentyl-1-phosphate enolase</fullName>
    </submittedName>
</protein>
<dbReference type="GO" id="GO:0000287">
    <property type="term" value="F:magnesium ion binding"/>
    <property type="evidence" value="ECO:0007669"/>
    <property type="project" value="InterPro"/>
</dbReference>
<name>A0A8K1ZWM3_9CYAN</name>
<feature type="domain" description="Ribulose bisphosphate carboxylase large subunit C-terminal" evidence="2">
    <location>
        <begin position="310"/>
        <end position="386"/>
    </location>
</feature>
<accession>A0A8K1ZWM3</accession>
<dbReference type="InterPro" id="IPR033966">
    <property type="entry name" value="RuBisCO"/>
</dbReference>
<reference evidence="3" key="1">
    <citation type="submission" date="2019-12" db="EMBL/GenBank/DDBJ databases">
        <title>High-Quality draft genome sequences of three cyanobacteria isolated from the limestone walls of the Old Cathedral of Coimbra.</title>
        <authorList>
            <person name="Tiago I."/>
            <person name="Soares F."/>
            <person name="Portugal A."/>
        </authorList>
    </citation>
    <scope>NUCLEOTIDE SEQUENCE [LARGE SCALE GENOMIC DNA]</scope>
    <source>
        <strain evidence="3">C</strain>
    </source>
</reference>
<gene>
    <name evidence="3" type="ORF">GS597_01635</name>
</gene>
<dbReference type="SFLD" id="SFLDG00301">
    <property type="entry name" value="RuBisCO-like_proteins"/>
    <property type="match status" value="1"/>
</dbReference>
<dbReference type="Pfam" id="PF00016">
    <property type="entry name" value="RuBisCO_large"/>
    <property type="match status" value="2"/>
</dbReference>
<dbReference type="GO" id="GO:0016984">
    <property type="term" value="F:ribulose-bisphosphate carboxylase activity"/>
    <property type="evidence" value="ECO:0007669"/>
    <property type="project" value="InterPro"/>
</dbReference>
<dbReference type="AlphaFoldDB" id="A0A8K1ZWM3"/>
<dbReference type="InterPro" id="IPR000685">
    <property type="entry name" value="RuBisCO_lsu_C"/>
</dbReference>
<keyword evidence="4" id="KW-1185">Reference proteome</keyword>
<sequence length="388" mass="40994">MSAIEVDYRFPTGVDAHKQAQVIALGQTVGTWNADFDHRQAAFAQHMGQVLSVATHEGGDHTATVQFPVANVEGDIASLLTMIFGKYSMAGAAKVTAVRLPQSYGLRPHLGIAGIRERLGVYERPLVMAIFKPALGLCAADHAALLQQVATAGLDVIKDDEILGDLATAPTLERLRACRPVLETIQQQTGRTVLYAVNVTGRADQLLERARVLVREGANALLLNVLTYGFSVLAALASDPDIDVPIFAHPALAGALCGAPDHGLAYSVVLGTLMAHGGADAVLYPAHYGSLPFAAAEEARIREELRSRHLFPVPSAGIHPGMVPRVLADYGNEVILNAGTGIMDHPDGPGAGVCAFFEALERAIPGQALIANQLPDGPLKRAIAKWGV</sequence>
<organism evidence="3 4">
    <name type="scientific">Petrachloros mirabilis ULC683</name>
    <dbReference type="NCBI Taxonomy" id="2781853"/>
    <lineage>
        <taxon>Bacteria</taxon>
        <taxon>Bacillati</taxon>
        <taxon>Cyanobacteriota</taxon>
        <taxon>Cyanophyceae</taxon>
        <taxon>Synechococcales</taxon>
        <taxon>Petrachlorosaceae</taxon>
        <taxon>Petrachloros</taxon>
        <taxon>Petrachloros mirabilis</taxon>
    </lineage>
</organism>
<dbReference type="InterPro" id="IPR036376">
    <property type="entry name" value="RuBisCO_lsu_C_sf"/>
</dbReference>
<evidence type="ECO:0000313" key="3">
    <source>
        <dbReference type="EMBL" id="NCJ05237.1"/>
    </source>
</evidence>
<dbReference type="Proteomes" id="UP000607397">
    <property type="component" value="Unassembled WGS sequence"/>
</dbReference>
<feature type="domain" description="Ribulose bisphosphate carboxylase large subunit C-terminal" evidence="2">
    <location>
        <begin position="111"/>
        <end position="272"/>
    </location>
</feature>
<dbReference type="PANTHER" id="PTHR42704:SF17">
    <property type="entry name" value="RIBULOSE BISPHOSPHATE CARBOXYLASE LARGE CHAIN"/>
    <property type="match status" value="1"/>
</dbReference>
<dbReference type="InterPro" id="IPR036422">
    <property type="entry name" value="RuBisCO_lsu_N_sf"/>
</dbReference>
<dbReference type="Gene3D" id="3.30.70.150">
    <property type="entry name" value="RuBisCO large subunit, N-terminal domain"/>
    <property type="match status" value="1"/>
</dbReference>
<dbReference type="EMBL" id="WVIC01000002">
    <property type="protein sequence ID" value="NCJ05237.1"/>
    <property type="molecule type" value="Genomic_DNA"/>
</dbReference>
<comment type="caution">
    <text evidence="3">The sequence shown here is derived from an EMBL/GenBank/DDBJ whole genome shotgun (WGS) entry which is preliminary data.</text>
</comment>
<keyword evidence="1" id="KW-0460">Magnesium</keyword>
<dbReference type="SUPFAM" id="SSF54966">
    <property type="entry name" value="RuBisCO, large subunit, small (N-terminal) domain"/>
    <property type="match status" value="1"/>
</dbReference>